<dbReference type="SUPFAM" id="SSF143011">
    <property type="entry name" value="RelE-like"/>
    <property type="match status" value="1"/>
</dbReference>
<gene>
    <name evidence="2" type="primary">relE</name>
    <name evidence="1" type="ORF">I6G29_02055</name>
    <name evidence="2" type="ORF">NCTC11997_00459</name>
</gene>
<dbReference type="EMBL" id="CP065725">
    <property type="protein sequence ID" value="QPT40425.1"/>
    <property type="molecule type" value="Genomic_DNA"/>
</dbReference>
<reference evidence="2 3" key="1">
    <citation type="submission" date="2018-06" db="EMBL/GenBank/DDBJ databases">
        <authorList>
            <consortium name="Pathogen Informatics"/>
            <person name="Doyle S."/>
        </authorList>
    </citation>
    <scope>NUCLEOTIDE SEQUENCE [LARGE SCALE GENOMIC DNA]</scope>
    <source>
        <strain evidence="2 3">NCTC11997</strain>
    </source>
</reference>
<dbReference type="GO" id="GO:0016787">
    <property type="term" value="F:hydrolase activity"/>
    <property type="evidence" value="ECO:0007669"/>
    <property type="project" value="UniProtKB-KW"/>
</dbReference>
<dbReference type="Gene3D" id="3.30.2310.20">
    <property type="entry name" value="RelE-like"/>
    <property type="match status" value="1"/>
</dbReference>
<evidence type="ECO:0000313" key="3">
    <source>
        <dbReference type="Proteomes" id="UP000254603"/>
    </source>
</evidence>
<evidence type="ECO:0000313" key="1">
    <source>
        <dbReference type="EMBL" id="QPT40425.1"/>
    </source>
</evidence>
<dbReference type="Proteomes" id="UP000254603">
    <property type="component" value="Unassembled WGS sequence"/>
</dbReference>
<sequence>MNYKLLFKVEAEKEWSKLDFTIKRQFKNKLVECLKNPYTPSVRLNGMKNCYKNGGFVLLQYKSAHALV</sequence>
<dbReference type="Proteomes" id="UP000594903">
    <property type="component" value="Chromosome"/>
</dbReference>
<accession>A0A378XDU1</accession>
<dbReference type="STRING" id="1122619.GCA_000373745_01021"/>
<dbReference type="EMBL" id="UGSB01000001">
    <property type="protein sequence ID" value="SUA51064.1"/>
    <property type="molecule type" value="Genomic_DNA"/>
</dbReference>
<dbReference type="InterPro" id="IPR035093">
    <property type="entry name" value="RelE/ParE_toxin_dom_sf"/>
</dbReference>
<name>A0A378XDU1_9BURK</name>
<proteinExistence type="predicted"/>
<dbReference type="AlphaFoldDB" id="A0A378XDU1"/>
<keyword evidence="4" id="KW-1185">Reference proteome</keyword>
<protein>
    <submittedName>
        <fullName evidence="1">Plasmid stabilization protein</fullName>
    </submittedName>
    <submittedName>
        <fullName evidence="2">mRNA interferase RelE</fullName>
        <ecNumber evidence="2">3.1.-.-</ecNumber>
    </submittedName>
</protein>
<dbReference type="RefSeq" id="WP_018574206.1">
    <property type="nucleotide sequence ID" value="NZ_CP065725.1"/>
</dbReference>
<evidence type="ECO:0000313" key="2">
    <source>
        <dbReference type="EMBL" id="SUA51064.1"/>
    </source>
</evidence>
<keyword evidence="2" id="KW-0378">Hydrolase</keyword>
<evidence type="ECO:0000313" key="4">
    <source>
        <dbReference type="Proteomes" id="UP000594903"/>
    </source>
</evidence>
<dbReference type="EC" id="3.1.-.-" evidence="2"/>
<reference evidence="1 4" key="2">
    <citation type="submission" date="2020-12" db="EMBL/GenBank/DDBJ databases">
        <title>FDA dAtabase for Regulatory Grade micrObial Sequences (FDA-ARGOS): Supporting development and validation of Infectious Disease Dx tests.</title>
        <authorList>
            <person name="Sproer C."/>
            <person name="Gronow S."/>
            <person name="Severitt S."/>
            <person name="Schroder I."/>
            <person name="Tallon L."/>
            <person name="Sadzewicz L."/>
            <person name="Zhao X."/>
            <person name="Boylan J."/>
            <person name="Ott S."/>
            <person name="Bowen H."/>
            <person name="Vavikolanu K."/>
            <person name="Mehta A."/>
            <person name="Aluvathingal J."/>
            <person name="Nadendla S."/>
            <person name="Lowell S."/>
            <person name="Myers T."/>
            <person name="Yan Y."/>
            <person name="Sichtig H."/>
        </authorList>
    </citation>
    <scope>NUCLEOTIDE SEQUENCE [LARGE SCALE GENOMIC DNA]</scope>
    <source>
        <strain evidence="1 4">FDAARGOS_872</strain>
    </source>
</reference>
<organism evidence="2 3">
    <name type="scientific">Oligella ureolytica</name>
    <dbReference type="NCBI Taxonomy" id="90244"/>
    <lineage>
        <taxon>Bacteria</taxon>
        <taxon>Pseudomonadati</taxon>
        <taxon>Pseudomonadota</taxon>
        <taxon>Betaproteobacteria</taxon>
        <taxon>Burkholderiales</taxon>
        <taxon>Alcaligenaceae</taxon>
        <taxon>Oligella</taxon>
    </lineage>
</organism>